<dbReference type="GO" id="GO:0046961">
    <property type="term" value="F:proton-transporting ATPase activity, rotational mechanism"/>
    <property type="evidence" value="ECO:0007669"/>
    <property type="project" value="InterPro"/>
</dbReference>
<dbReference type="CDD" id="cd18117">
    <property type="entry name" value="ATP-synt_flagellum-secretory_path_III_N"/>
    <property type="match status" value="1"/>
</dbReference>
<organism evidence="15 16">
    <name type="scientific">Iocasia fonsfrigidae</name>
    <dbReference type="NCBI Taxonomy" id="2682810"/>
    <lineage>
        <taxon>Bacteria</taxon>
        <taxon>Bacillati</taxon>
        <taxon>Bacillota</taxon>
        <taxon>Clostridia</taxon>
        <taxon>Halanaerobiales</taxon>
        <taxon>Halanaerobiaceae</taxon>
        <taxon>Iocasia</taxon>
    </lineage>
</organism>
<evidence type="ECO:0000256" key="12">
    <source>
        <dbReference type="ARBA" id="ARBA00024442"/>
    </source>
</evidence>
<dbReference type="NCBIfam" id="TIGR03497">
    <property type="entry name" value="FliI_clade2"/>
    <property type="match status" value="1"/>
</dbReference>
<evidence type="ECO:0000313" key="15">
    <source>
        <dbReference type="EMBL" id="QTL96958.1"/>
    </source>
</evidence>
<evidence type="ECO:0000256" key="13">
    <source>
        <dbReference type="ARBA" id="ARBA00034006"/>
    </source>
</evidence>
<dbReference type="GO" id="GO:0030254">
    <property type="term" value="P:protein secretion by the type III secretion system"/>
    <property type="evidence" value="ECO:0007669"/>
    <property type="project" value="InterPro"/>
</dbReference>
<gene>
    <name evidence="15" type="primary">fliI</name>
    <name evidence="15" type="ORF">GM661_02680</name>
</gene>
<dbReference type="RefSeq" id="WP_125987960.1">
    <property type="nucleotide sequence ID" value="NZ_CP046640.1"/>
</dbReference>
<dbReference type="PROSITE" id="PS00152">
    <property type="entry name" value="ATPASE_ALPHA_BETA"/>
    <property type="match status" value="1"/>
</dbReference>
<keyword evidence="2" id="KW-0813">Transport</keyword>
<keyword evidence="6" id="KW-0653">Protein transport</keyword>
<dbReference type="InterPro" id="IPR013380">
    <property type="entry name" value="ATPase_T3SS_SctN"/>
</dbReference>
<evidence type="ECO:0000256" key="6">
    <source>
        <dbReference type="ARBA" id="ARBA00022927"/>
    </source>
</evidence>
<dbReference type="SMART" id="SM00382">
    <property type="entry name" value="AAA"/>
    <property type="match status" value="1"/>
</dbReference>
<dbReference type="SUPFAM" id="SSF52540">
    <property type="entry name" value="P-loop containing nucleoside triphosphate hydrolases"/>
    <property type="match status" value="1"/>
</dbReference>
<dbReference type="KEGG" id="ifn:GM661_02680"/>
<comment type="similarity">
    <text evidence="10">Belongs to the ATPase alpha/beta chains family. T3SS ATPase subfamily.</text>
</comment>
<dbReference type="InterPro" id="IPR000194">
    <property type="entry name" value="ATPase_F1/V1/A1_a/bsu_nucl-bd"/>
</dbReference>
<keyword evidence="7" id="KW-1278">Translocase</keyword>
<dbReference type="InterPro" id="IPR005714">
    <property type="entry name" value="ATPase_T3SS_FliI/YscN"/>
</dbReference>
<evidence type="ECO:0000256" key="2">
    <source>
        <dbReference type="ARBA" id="ARBA00022448"/>
    </source>
</evidence>
<evidence type="ECO:0000256" key="1">
    <source>
        <dbReference type="ARBA" id="ARBA00004496"/>
    </source>
</evidence>
<proteinExistence type="inferred from homology"/>
<dbReference type="InterPro" id="IPR027417">
    <property type="entry name" value="P-loop_NTPase"/>
</dbReference>
<dbReference type="GO" id="GO:0005737">
    <property type="term" value="C:cytoplasm"/>
    <property type="evidence" value="ECO:0007669"/>
    <property type="project" value="UniProtKB-SubCell"/>
</dbReference>
<evidence type="ECO:0000256" key="9">
    <source>
        <dbReference type="ARBA" id="ARBA00023065"/>
    </source>
</evidence>
<keyword evidence="15" id="KW-0966">Cell projection</keyword>
<name>A0A8A7KBL8_9FIRM</name>
<protein>
    <recommendedName>
        <fullName evidence="12">Type 3 secretion system ATPase</fullName>
        <ecNumber evidence="11">7.4.2.8</ecNumber>
    </recommendedName>
</protein>
<dbReference type="InterPro" id="IPR003593">
    <property type="entry name" value="AAA+_ATPase"/>
</dbReference>
<dbReference type="InterPro" id="IPR022425">
    <property type="entry name" value="FliI_clade2"/>
</dbReference>
<keyword evidence="15" id="KW-0282">Flagellum</keyword>
<dbReference type="GO" id="GO:0008564">
    <property type="term" value="F:protein-exporting ATPase activity"/>
    <property type="evidence" value="ECO:0007669"/>
    <property type="project" value="UniProtKB-EC"/>
</dbReference>
<dbReference type="GO" id="GO:0016887">
    <property type="term" value="F:ATP hydrolysis activity"/>
    <property type="evidence" value="ECO:0007669"/>
    <property type="project" value="InterPro"/>
</dbReference>
<dbReference type="AlphaFoldDB" id="A0A8A7KBL8"/>
<dbReference type="FunFam" id="3.40.50.12240:FF:000002">
    <property type="entry name" value="Flagellum-specific ATP synthase FliI"/>
    <property type="match status" value="1"/>
</dbReference>
<dbReference type="GO" id="GO:0005524">
    <property type="term" value="F:ATP binding"/>
    <property type="evidence" value="ECO:0007669"/>
    <property type="project" value="UniProtKB-KW"/>
</dbReference>
<evidence type="ECO:0000256" key="3">
    <source>
        <dbReference type="ARBA" id="ARBA00022490"/>
    </source>
</evidence>
<feature type="domain" description="AAA+ ATPase" evidence="14">
    <location>
        <begin position="158"/>
        <end position="339"/>
    </location>
</feature>
<dbReference type="InterPro" id="IPR050053">
    <property type="entry name" value="ATPase_alpha/beta_chains"/>
</dbReference>
<keyword evidence="16" id="KW-1185">Reference proteome</keyword>
<evidence type="ECO:0000256" key="7">
    <source>
        <dbReference type="ARBA" id="ARBA00022967"/>
    </source>
</evidence>
<keyword evidence="15" id="KW-0969">Cilium</keyword>
<dbReference type="Proteomes" id="UP000665020">
    <property type="component" value="Chromosome"/>
</dbReference>
<dbReference type="Pfam" id="PF02874">
    <property type="entry name" value="ATP-synt_ab_N"/>
    <property type="match status" value="1"/>
</dbReference>
<evidence type="ECO:0000256" key="5">
    <source>
        <dbReference type="ARBA" id="ARBA00022840"/>
    </source>
</evidence>
<accession>A0A8A7KBL8</accession>
<evidence type="ECO:0000256" key="4">
    <source>
        <dbReference type="ARBA" id="ARBA00022741"/>
    </source>
</evidence>
<keyword evidence="4" id="KW-0547">Nucleotide-binding</keyword>
<dbReference type="GO" id="GO:0071973">
    <property type="term" value="P:bacterial-type flagellum-dependent cell motility"/>
    <property type="evidence" value="ECO:0007669"/>
    <property type="project" value="InterPro"/>
</dbReference>
<dbReference type="InterPro" id="IPR020003">
    <property type="entry name" value="ATPase_a/bsu_AS"/>
</dbReference>
<dbReference type="Pfam" id="PF18269">
    <property type="entry name" value="T3SS_ATPase_C"/>
    <property type="match status" value="1"/>
</dbReference>
<dbReference type="GO" id="GO:0046933">
    <property type="term" value="F:proton-transporting ATP synthase activity, rotational mechanism"/>
    <property type="evidence" value="ECO:0007669"/>
    <property type="project" value="TreeGrafter"/>
</dbReference>
<comment type="catalytic activity">
    <reaction evidence="13">
        <text>ATP + H2O + cellular proteinSide 1 = ADP + phosphate + cellular proteinSide 2.</text>
        <dbReference type="EC" id="7.4.2.8"/>
    </reaction>
</comment>
<evidence type="ECO:0000256" key="11">
    <source>
        <dbReference type="ARBA" id="ARBA00024382"/>
    </source>
</evidence>
<dbReference type="Gene3D" id="3.40.50.12240">
    <property type="match status" value="1"/>
</dbReference>
<evidence type="ECO:0000256" key="10">
    <source>
        <dbReference type="ARBA" id="ARBA00024342"/>
    </source>
</evidence>
<dbReference type="EMBL" id="CP046640">
    <property type="protein sequence ID" value="QTL96958.1"/>
    <property type="molecule type" value="Genomic_DNA"/>
</dbReference>
<dbReference type="CDD" id="cd18114">
    <property type="entry name" value="ATP-synt_flagellum-secretory_path_III_C"/>
    <property type="match status" value="1"/>
</dbReference>
<keyword evidence="3" id="KW-0963">Cytoplasm</keyword>
<dbReference type="EC" id="7.4.2.8" evidence="11"/>
<evidence type="ECO:0000259" key="14">
    <source>
        <dbReference type="SMART" id="SM00382"/>
    </source>
</evidence>
<comment type="subcellular location">
    <subcellularLocation>
        <location evidence="1">Cytoplasm</location>
    </subcellularLocation>
</comment>
<evidence type="ECO:0000256" key="8">
    <source>
        <dbReference type="ARBA" id="ARBA00023026"/>
    </source>
</evidence>
<dbReference type="GO" id="GO:0030257">
    <property type="term" value="C:type III protein secretion system complex"/>
    <property type="evidence" value="ECO:0007669"/>
    <property type="project" value="InterPro"/>
</dbReference>
<evidence type="ECO:0000313" key="16">
    <source>
        <dbReference type="Proteomes" id="UP000665020"/>
    </source>
</evidence>
<sequence length="436" mass="47442">MKKLDFNNLTTRVEQLPTNSNFGHITRVVGLIIESQGPEVSIGELCLIKHQDRTVRAEVVGFDDSKVLLMPIGDMDGITPGARVVATGERLSVKVGAELLGQVVDGLGKPIYHHNGPMPGLIDMPLKAQPPDPLSRERITEPMALGIRSIDGLISCGRGQRVGIFAGSGVGKSTLMGMAARNTDADINVIGLVGERGREVLDFLERDLGQEALEHSVVVVATSDKPALVRVKAAHVTTAIAEYFRDQGHDVLLMMDSITRVAMALREIGLAVGEPPTTRGYPPSVYAELPKLLERTGTNDRGSITALYTVLVEGDDFNEPISDTVRGILDGHILLSRELASRNHYPAVDVLESVSRVMPEVSSPEHLEAAGELKKLLADYREAEDLINIGAYQAGSNPAVDRAINKIELIDNFLRQDMKEKTEFAETIRRLTEIVR</sequence>
<keyword evidence="5" id="KW-0067">ATP-binding</keyword>
<reference evidence="15" key="1">
    <citation type="submission" date="2019-12" db="EMBL/GenBank/DDBJ databases">
        <authorList>
            <person name="zhang j."/>
            <person name="sun C.M."/>
        </authorList>
    </citation>
    <scope>NUCLEOTIDE SEQUENCE</scope>
    <source>
        <strain evidence="15">NS-1</strain>
    </source>
</reference>
<dbReference type="GO" id="GO:0044780">
    <property type="term" value="P:bacterial-type flagellum assembly"/>
    <property type="evidence" value="ECO:0007669"/>
    <property type="project" value="InterPro"/>
</dbReference>
<dbReference type="CDD" id="cd01136">
    <property type="entry name" value="ATPase_flagellum-secretory_path_III"/>
    <property type="match status" value="1"/>
</dbReference>
<keyword evidence="9" id="KW-0406">Ion transport</keyword>
<dbReference type="NCBIfam" id="TIGR01026">
    <property type="entry name" value="fliI_yscN"/>
    <property type="match status" value="1"/>
</dbReference>
<dbReference type="InterPro" id="IPR004100">
    <property type="entry name" value="ATPase_F1/V1/A1_a/bsu_N"/>
</dbReference>
<dbReference type="PANTHER" id="PTHR15184">
    <property type="entry name" value="ATP SYNTHASE"/>
    <property type="match status" value="1"/>
</dbReference>
<dbReference type="InterPro" id="IPR040627">
    <property type="entry name" value="T3SS_ATPase_C"/>
</dbReference>
<dbReference type="PANTHER" id="PTHR15184:SF9">
    <property type="entry name" value="SPI-1 TYPE 3 SECRETION SYSTEM ATPASE"/>
    <property type="match status" value="1"/>
</dbReference>
<dbReference type="NCBIfam" id="TIGR02546">
    <property type="entry name" value="III_secr_ATP"/>
    <property type="match status" value="1"/>
</dbReference>
<dbReference type="Pfam" id="PF00006">
    <property type="entry name" value="ATP-synt_ab"/>
    <property type="match status" value="1"/>
</dbReference>
<keyword evidence="8" id="KW-0843">Virulence</keyword>